<feature type="signal peptide" evidence="2">
    <location>
        <begin position="1"/>
        <end position="27"/>
    </location>
</feature>
<keyword evidence="2" id="KW-0732">Signal</keyword>
<dbReference type="RefSeq" id="WP_279930810.1">
    <property type="nucleotide sequence ID" value="NZ_JARWBG010000033.1"/>
</dbReference>
<keyword evidence="3" id="KW-0067">ATP-binding</keyword>
<dbReference type="Proteomes" id="UP001223144">
    <property type="component" value="Unassembled WGS sequence"/>
</dbReference>
<accession>A0ABT6HU29</accession>
<organism evidence="3 4">
    <name type="scientific">Streptomyces chengmaiensis</name>
    <dbReference type="NCBI Taxonomy" id="3040919"/>
    <lineage>
        <taxon>Bacteria</taxon>
        <taxon>Bacillati</taxon>
        <taxon>Actinomycetota</taxon>
        <taxon>Actinomycetes</taxon>
        <taxon>Kitasatosporales</taxon>
        <taxon>Streptomycetaceae</taxon>
        <taxon>Streptomyces</taxon>
    </lineage>
</organism>
<keyword evidence="4" id="KW-1185">Reference proteome</keyword>
<sequence length="124" mass="11671">MKQSAAKTLGVAALGAAFAAAAAGAAAAEPAALPDSATSLDTVTKMLPVGEVAPVQEVASKLPAGANESLAGSAMNLPATAEAAATRTLPTDHAHDPVSSLLGPVSQGAGGVPLLGGLPASPLG</sequence>
<protein>
    <submittedName>
        <fullName evidence="3">ATP-binding protein</fullName>
    </submittedName>
</protein>
<evidence type="ECO:0000256" key="1">
    <source>
        <dbReference type="SAM" id="MobiDB-lite"/>
    </source>
</evidence>
<evidence type="ECO:0000313" key="4">
    <source>
        <dbReference type="Proteomes" id="UP001223144"/>
    </source>
</evidence>
<evidence type="ECO:0000256" key="2">
    <source>
        <dbReference type="SAM" id="SignalP"/>
    </source>
</evidence>
<feature type="chain" id="PRO_5045215047" evidence="2">
    <location>
        <begin position="28"/>
        <end position="124"/>
    </location>
</feature>
<keyword evidence="3" id="KW-0547">Nucleotide-binding</keyword>
<dbReference type="GO" id="GO:0005524">
    <property type="term" value="F:ATP binding"/>
    <property type="evidence" value="ECO:0007669"/>
    <property type="project" value="UniProtKB-KW"/>
</dbReference>
<proteinExistence type="predicted"/>
<reference evidence="3 4" key="1">
    <citation type="submission" date="2023-04" db="EMBL/GenBank/DDBJ databases">
        <title>Streptomyces chengmaiensis sp. nov. isolated from the stem of mangrove plant in Hainan.</title>
        <authorList>
            <person name="Huang X."/>
            <person name="Zhou S."/>
            <person name="Chu X."/>
            <person name="Xie Y."/>
            <person name="Lin Y."/>
        </authorList>
    </citation>
    <scope>NUCLEOTIDE SEQUENCE [LARGE SCALE GENOMIC DNA]</scope>
    <source>
        <strain evidence="3 4">HNM0663</strain>
    </source>
</reference>
<name>A0ABT6HU29_9ACTN</name>
<dbReference type="EMBL" id="JARWBG010000033">
    <property type="protein sequence ID" value="MDH2391870.1"/>
    <property type="molecule type" value="Genomic_DNA"/>
</dbReference>
<gene>
    <name evidence="3" type="ORF">QCN29_24435</name>
</gene>
<feature type="region of interest" description="Disordered" evidence="1">
    <location>
        <begin position="82"/>
        <end position="124"/>
    </location>
</feature>
<comment type="caution">
    <text evidence="3">The sequence shown here is derived from an EMBL/GenBank/DDBJ whole genome shotgun (WGS) entry which is preliminary data.</text>
</comment>
<feature type="compositionally biased region" description="Low complexity" evidence="1">
    <location>
        <begin position="115"/>
        <end position="124"/>
    </location>
</feature>
<evidence type="ECO:0000313" key="3">
    <source>
        <dbReference type="EMBL" id="MDH2391870.1"/>
    </source>
</evidence>